<dbReference type="Pfam" id="PF04485">
    <property type="entry name" value="NblA"/>
    <property type="match status" value="1"/>
</dbReference>
<dbReference type="Proteomes" id="UP000239576">
    <property type="component" value="Unassembled WGS sequence"/>
</dbReference>
<gene>
    <name evidence="1" type="ORF">C7B82_12705</name>
</gene>
<evidence type="ECO:0000313" key="1">
    <source>
        <dbReference type="EMBL" id="PSB28710.1"/>
    </source>
</evidence>
<dbReference type="EMBL" id="PVWK01000075">
    <property type="protein sequence ID" value="PSB28710.1"/>
    <property type="molecule type" value="Genomic_DNA"/>
</dbReference>
<accession>A0A2T1E7K0</accession>
<dbReference type="InterPro" id="IPR036904">
    <property type="entry name" value="NblA_sf"/>
</dbReference>
<keyword evidence="2" id="KW-1185">Reference proteome</keyword>
<reference evidence="2" key="1">
    <citation type="submission" date="2018-02" db="EMBL/GenBank/DDBJ databases">
        <authorList>
            <person name="Moore K."/>
            <person name="Momper L."/>
        </authorList>
    </citation>
    <scope>NUCLEOTIDE SEQUENCE [LARGE SCALE GENOMIC DNA]</scope>
    <source>
        <strain evidence="2">ULC18</strain>
    </source>
</reference>
<dbReference type="AlphaFoldDB" id="A0A2T1E7K0"/>
<reference evidence="1 2" key="2">
    <citation type="submission" date="2018-03" db="EMBL/GenBank/DDBJ databases">
        <title>The ancient ancestry and fast evolution of plastids.</title>
        <authorList>
            <person name="Moore K.R."/>
            <person name="Magnabosco C."/>
            <person name="Momper L."/>
            <person name="Gold D.A."/>
            <person name="Bosak T."/>
            <person name="Fournier G.P."/>
        </authorList>
    </citation>
    <scope>NUCLEOTIDE SEQUENCE [LARGE SCALE GENOMIC DNA]</scope>
    <source>
        <strain evidence="1 2">ULC18</strain>
    </source>
</reference>
<dbReference type="OrthoDB" id="427327at2"/>
<sequence length="65" mass="7861">MDQVTELTLEQAFSLRRFADQVERMSHEQAQVLLIEQYRQMLLRETLYRDLLKQEWQLDTGFASL</sequence>
<proteinExistence type="predicted"/>
<dbReference type="Gene3D" id="1.10.287.670">
    <property type="entry name" value="Phycobilisome degradation protein NblA"/>
    <property type="match status" value="1"/>
</dbReference>
<comment type="caution">
    <text evidence="1">The sequence shown here is derived from an EMBL/GenBank/DDBJ whole genome shotgun (WGS) entry which is preliminary data.</text>
</comment>
<organism evidence="1 2">
    <name type="scientific">Stenomitos frigidus ULC18</name>
    <dbReference type="NCBI Taxonomy" id="2107698"/>
    <lineage>
        <taxon>Bacteria</taxon>
        <taxon>Bacillati</taxon>
        <taxon>Cyanobacteriota</taxon>
        <taxon>Cyanophyceae</taxon>
        <taxon>Leptolyngbyales</taxon>
        <taxon>Leptolyngbyaceae</taxon>
        <taxon>Stenomitos</taxon>
    </lineage>
</organism>
<dbReference type="InterPro" id="IPR007574">
    <property type="entry name" value="NblA"/>
</dbReference>
<evidence type="ECO:0000313" key="2">
    <source>
        <dbReference type="Proteomes" id="UP000239576"/>
    </source>
</evidence>
<protein>
    <submittedName>
        <fullName evidence="1">Phycobilisome degradation family protein</fullName>
    </submittedName>
</protein>
<dbReference type="SUPFAM" id="SSF109859">
    <property type="entry name" value="NblA-like"/>
    <property type="match status" value="1"/>
</dbReference>
<name>A0A2T1E7K0_9CYAN</name>